<name>A0A8H3ZIY4_9PEZI</name>
<accession>A0A8H3ZIY4</accession>
<gene>
    <name evidence="2" type="ORF">GQ607_015230</name>
</gene>
<evidence type="ECO:0000256" key="1">
    <source>
        <dbReference type="SAM" id="Phobius"/>
    </source>
</evidence>
<evidence type="ECO:0000313" key="2">
    <source>
        <dbReference type="EMBL" id="KAF0317557.1"/>
    </source>
</evidence>
<keyword evidence="1" id="KW-0472">Membrane</keyword>
<sequence>ILLYLDNLIFSLTLLKKLRSLYSIKDLRIKLKIRLLRLTTLKISYNILTLLLKLIINFLNTIKKKAKNNKDL</sequence>
<feature type="transmembrane region" description="Helical" evidence="1">
    <location>
        <begin position="43"/>
        <end position="62"/>
    </location>
</feature>
<keyword evidence="1" id="KW-0812">Transmembrane</keyword>
<proteinExistence type="predicted"/>
<organism evidence="2 3">
    <name type="scientific">Colletotrichum asianum</name>
    <dbReference type="NCBI Taxonomy" id="702518"/>
    <lineage>
        <taxon>Eukaryota</taxon>
        <taxon>Fungi</taxon>
        <taxon>Dikarya</taxon>
        <taxon>Ascomycota</taxon>
        <taxon>Pezizomycotina</taxon>
        <taxon>Sordariomycetes</taxon>
        <taxon>Hypocreomycetidae</taxon>
        <taxon>Glomerellales</taxon>
        <taxon>Glomerellaceae</taxon>
        <taxon>Colletotrichum</taxon>
        <taxon>Colletotrichum gloeosporioides species complex</taxon>
    </lineage>
</organism>
<dbReference type="AlphaFoldDB" id="A0A8H3ZIY4"/>
<comment type="caution">
    <text evidence="2">The sequence shown here is derived from an EMBL/GenBank/DDBJ whole genome shotgun (WGS) entry which is preliminary data.</text>
</comment>
<feature type="non-terminal residue" evidence="2">
    <location>
        <position position="1"/>
    </location>
</feature>
<dbReference type="Proteomes" id="UP000434172">
    <property type="component" value="Unassembled WGS sequence"/>
</dbReference>
<evidence type="ECO:0000313" key="3">
    <source>
        <dbReference type="Proteomes" id="UP000434172"/>
    </source>
</evidence>
<keyword evidence="1" id="KW-1133">Transmembrane helix</keyword>
<reference evidence="2 3" key="1">
    <citation type="submission" date="2019-12" db="EMBL/GenBank/DDBJ databases">
        <title>A genome sequence resource for the geographically widespread anthracnose pathogen Colletotrichum asianum.</title>
        <authorList>
            <person name="Meng Y."/>
        </authorList>
    </citation>
    <scope>NUCLEOTIDE SEQUENCE [LARGE SCALE GENOMIC DNA]</scope>
    <source>
        <strain evidence="2 3">ICMP 18580</strain>
    </source>
</reference>
<keyword evidence="3" id="KW-1185">Reference proteome</keyword>
<dbReference type="EMBL" id="WOWK01000128">
    <property type="protein sequence ID" value="KAF0317557.1"/>
    <property type="molecule type" value="Genomic_DNA"/>
</dbReference>
<protein>
    <submittedName>
        <fullName evidence="2">Uncharacterized protein</fullName>
    </submittedName>
</protein>